<evidence type="ECO:0000313" key="2">
    <source>
        <dbReference type="EMBL" id="KAF3611484.1"/>
    </source>
</evidence>
<feature type="region of interest" description="Disordered" evidence="1">
    <location>
        <begin position="1"/>
        <end position="51"/>
    </location>
</feature>
<keyword evidence="3" id="KW-1185">Reference proteome</keyword>
<organism evidence="2 3">
    <name type="scientific">Brassica cretica</name>
    <name type="common">Mustard</name>
    <dbReference type="NCBI Taxonomy" id="69181"/>
    <lineage>
        <taxon>Eukaryota</taxon>
        <taxon>Viridiplantae</taxon>
        <taxon>Streptophyta</taxon>
        <taxon>Embryophyta</taxon>
        <taxon>Tracheophyta</taxon>
        <taxon>Spermatophyta</taxon>
        <taxon>Magnoliopsida</taxon>
        <taxon>eudicotyledons</taxon>
        <taxon>Gunneridae</taxon>
        <taxon>Pentapetalae</taxon>
        <taxon>rosids</taxon>
        <taxon>malvids</taxon>
        <taxon>Brassicales</taxon>
        <taxon>Brassicaceae</taxon>
        <taxon>Brassiceae</taxon>
        <taxon>Brassica</taxon>
    </lineage>
</organism>
<reference evidence="2 3" key="1">
    <citation type="journal article" date="2020" name="BMC Genomics">
        <title>Intraspecific diversification of the crop wild relative Brassica cretica Lam. using demographic model selection.</title>
        <authorList>
            <person name="Kioukis A."/>
            <person name="Michalopoulou V.A."/>
            <person name="Briers L."/>
            <person name="Pirintsos S."/>
            <person name="Studholme D.J."/>
            <person name="Pavlidis P."/>
            <person name="Sarris P.F."/>
        </authorList>
    </citation>
    <scope>NUCLEOTIDE SEQUENCE [LARGE SCALE GENOMIC DNA]</scope>
    <source>
        <strain evidence="3">cv. PFS-1207/04</strain>
    </source>
</reference>
<gene>
    <name evidence="2" type="ORF">DY000_02046434</name>
</gene>
<feature type="compositionally biased region" description="Polar residues" evidence="1">
    <location>
        <begin position="32"/>
        <end position="44"/>
    </location>
</feature>
<dbReference type="EMBL" id="QGKV02000297">
    <property type="protein sequence ID" value="KAF3611484.1"/>
    <property type="molecule type" value="Genomic_DNA"/>
</dbReference>
<evidence type="ECO:0000313" key="3">
    <source>
        <dbReference type="Proteomes" id="UP000266723"/>
    </source>
</evidence>
<accession>A0ABQ7F6G4</accession>
<proteinExistence type="predicted"/>
<dbReference type="Proteomes" id="UP000266723">
    <property type="component" value="Unassembled WGS sequence"/>
</dbReference>
<comment type="caution">
    <text evidence="2">The sequence shown here is derived from an EMBL/GenBank/DDBJ whole genome shotgun (WGS) entry which is preliminary data.</text>
</comment>
<evidence type="ECO:0000256" key="1">
    <source>
        <dbReference type="SAM" id="MobiDB-lite"/>
    </source>
</evidence>
<name>A0ABQ7F6G4_BRACR</name>
<protein>
    <submittedName>
        <fullName evidence="2">Uncharacterized protein</fullName>
    </submittedName>
</protein>
<feature type="compositionally biased region" description="Basic and acidic residues" evidence="1">
    <location>
        <begin position="20"/>
        <end position="31"/>
    </location>
</feature>
<sequence length="83" mass="8974">MSRSCGGEISKPIPVPASAWKKDDDESEKWRSSTACVGGSSSNDVKPPPGFSGVSIVSCRKCSRRDEAIQDLLLRGTAQHRRI</sequence>